<organism evidence="2 3">
    <name type="scientific">Lactococcus lactis subsp. lactis</name>
    <name type="common">Streptococcus lactis</name>
    <dbReference type="NCBI Taxonomy" id="1360"/>
    <lineage>
        <taxon>Bacteria</taxon>
        <taxon>Bacillati</taxon>
        <taxon>Bacillota</taxon>
        <taxon>Bacilli</taxon>
        <taxon>Lactobacillales</taxon>
        <taxon>Streptococcaceae</taxon>
        <taxon>Lactococcus</taxon>
    </lineage>
</organism>
<dbReference type="InterPro" id="IPR041657">
    <property type="entry name" value="HTH_17"/>
</dbReference>
<feature type="domain" description="Helix-turn-helix" evidence="1">
    <location>
        <begin position="12"/>
        <end position="61"/>
    </location>
</feature>
<gene>
    <name evidence="2" type="ORF">LL229_2321</name>
</gene>
<sequence>MTESVNLNGETYYSVEDTIKILGISESTLKQYRADKKVKGIRIGDVYFYKKTSVETYKKRKSKASGKVSPVEINGKHFPSRTAAAKYIGVSINQLANYFLVQKKIIEMENLNGK</sequence>
<dbReference type="EMBL" id="CP090823">
    <property type="protein sequence ID" value="ARD97200.1"/>
    <property type="molecule type" value="Genomic_DNA"/>
</dbReference>
<evidence type="ECO:0000259" key="1">
    <source>
        <dbReference type="Pfam" id="PF12728"/>
    </source>
</evidence>
<accession>A0AAC9W6Z2</accession>
<dbReference type="AlphaFoldDB" id="A0AAC9W6Z2"/>
<protein>
    <submittedName>
        <fullName evidence="2">Helix-turn-helix domain-containing protein</fullName>
    </submittedName>
</protein>
<evidence type="ECO:0000313" key="3">
    <source>
        <dbReference type="Proteomes" id="UP001055586"/>
    </source>
</evidence>
<dbReference type="Pfam" id="PF12728">
    <property type="entry name" value="HTH_17"/>
    <property type="match status" value="1"/>
</dbReference>
<reference evidence="2" key="1">
    <citation type="submission" date="2023-09" db="EMBL/GenBank/DDBJ databases">
        <title>Complete Genomes and Methylome analysis of Lactococcus lactis subs lactis strains.</title>
        <authorList>
            <person name="Fomenkov A."/>
            <person name="McDonnell B."/>
            <person name="Sun L."/>
            <person name="Van Sinderen D."/>
            <person name="Roberts R.J."/>
        </authorList>
    </citation>
    <scope>NUCLEOTIDE SEQUENCE</scope>
    <source>
        <strain evidence="2">229</strain>
    </source>
</reference>
<evidence type="ECO:0000313" key="2">
    <source>
        <dbReference type="EMBL" id="ARD97200.1"/>
    </source>
</evidence>
<name>A0AAC9W6Z2_LACLL</name>
<dbReference type="RefSeq" id="WP_081172241.1">
    <property type="nucleotide sequence ID" value="NZ_CP015896.1"/>
</dbReference>
<dbReference type="Proteomes" id="UP001055586">
    <property type="component" value="Chromosome"/>
</dbReference>
<proteinExistence type="predicted"/>